<dbReference type="EMBL" id="QVQW01000063">
    <property type="protein sequence ID" value="RKU41979.1"/>
    <property type="molecule type" value="Genomic_DNA"/>
</dbReference>
<evidence type="ECO:0000256" key="2">
    <source>
        <dbReference type="SAM" id="MobiDB-lite"/>
    </source>
</evidence>
<protein>
    <submittedName>
        <fullName evidence="3">Uncharacterized protein</fullName>
    </submittedName>
</protein>
<comment type="caution">
    <text evidence="3">The sequence shown here is derived from an EMBL/GenBank/DDBJ whole genome shotgun (WGS) entry which is preliminary data.</text>
</comment>
<feature type="compositionally biased region" description="Low complexity" evidence="2">
    <location>
        <begin position="17"/>
        <end position="28"/>
    </location>
</feature>
<organism evidence="3 4">
    <name type="scientific">Coniochaeta pulveracea</name>
    <dbReference type="NCBI Taxonomy" id="177199"/>
    <lineage>
        <taxon>Eukaryota</taxon>
        <taxon>Fungi</taxon>
        <taxon>Dikarya</taxon>
        <taxon>Ascomycota</taxon>
        <taxon>Pezizomycotina</taxon>
        <taxon>Sordariomycetes</taxon>
        <taxon>Sordariomycetidae</taxon>
        <taxon>Coniochaetales</taxon>
        <taxon>Coniochaetaceae</taxon>
        <taxon>Coniochaeta</taxon>
    </lineage>
</organism>
<feature type="coiled-coil region" evidence="1">
    <location>
        <begin position="201"/>
        <end position="249"/>
    </location>
</feature>
<sequence>MAIPPNNTADARSSNQAAKGNGAVAKGNAGDKPRSTPSATKQPLVTLATIMPWLDPHAGWVDAPLPVRPAWGIPKSTTAGSEQPVRRVSLESPTPTHEGDASEKLQSPKQHLHASEPDTCVQLTDVERKLEALPTIVSKKSKDATAAAGDISEVIDRGSDAAAPFGEEHGHSAGSAQTCLPLARQTSSPGLGKNADAHFVAQSAETELSDLRQLTAQLAQRNEQLGKRANELAKRLQRLAQKKSSQKAMRNQRIWKKAVLGRARNIVKHGLAKCDMRAQTLCTREDDLLKRQQIVLDREMALDKREKSLEDVQRLKERIVLAAKRIHELLRTLPRGLAIQAGQWLDDITTELEDGDDGMSGGAVLETTESMEGGGLFVEDTEASISTYDLQDTDCGDQGRFELDLDEDNNINVSESFGEDQFAEQNRGTHRTRAQPVRKHEYRGVEPDLRRELVELLEEVSRNEDHAQKGFQRIEVLRMKLMEGNEDCGYAERFEMDVGEMEATEDMKATEAKKEWEARKALEALEDIDVMDSMEKSSKLVQELDDQNEAASGPSFFLKATSQKEEDKPSDNQEDDGDVIPRQGSATTDTFDDDPPTIWVEDFFDYNLLSDEEYHAIERVSEYTGCGPTIARGLLSCTDWNVRVALGPIHVHRPEARSDGDNSPRIVEASLAMANRLLCDQRRMVRFFMEATLQDKWDAVGMLIKSGWDLALALDKFSIAHQDEVAAEFEDDVAVEFEDEVAVEFEDDDCDGGAVLTESDDEEGRDGRRGRAVAALATDLVGGKGPENG</sequence>
<evidence type="ECO:0000313" key="4">
    <source>
        <dbReference type="Proteomes" id="UP000275385"/>
    </source>
</evidence>
<dbReference type="AlphaFoldDB" id="A0A420Y288"/>
<proteinExistence type="predicted"/>
<feature type="compositionally biased region" description="Polar residues" evidence="2">
    <location>
        <begin position="1"/>
        <end position="16"/>
    </location>
</feature>
<feature type="coiled-coil region" evidence="1">
    <location>
        <begin position="298"/>
        <end position="332"/>
    </location>
</feature>
<feature type="region of interest" description="Disordered" evidence="2">
    <location>
        <begin position="561"/>
        <end position="594"/>
    </location>
</feature>
<evidence type="ECO:0000256" key="1">
    <source>
        <dbReference type="SAM" id="Coils"/>
    </source>
</evidence>
<feature type="region of interest" description="Disordered" evidence="2">
    <location>
        <begin position="1"/>
        <end position="42"/>
    </location>
</feature>
<keyword evidence="4" id="KW-1185">Reference proteome</keyword>
<dbReference type="Proteomes" id="UP000275385">
    <property type="component" value="Unassembled WGS sequence"/>
</dbReference>
<reference evidence="3 4" key="1">
    <citation type="submission" date="2018-08" db="EMBL/GenBank/DDBJ databases">
        <title>Draft genome of the lignicolous fungus Coniochaeta pulveracea.</title>
        <authorList>
            <person name="Borstlap C.J."/>
            <person name="De Witt R.N."/>
            <person name="Botha A."/>
            <person name="Volschenk H."/>
        </authorList>
    </citation>
    <scope>NUCLEOTIDE SEQUENCE [LARGE SCALE GENOMIC DNA]</scope>
    <source>
        <strain evidence="3 4">CAB683</strain>
    </source>
</reference>
<keyword evidence="1" id="KW-0175">Coiled coil</keyword>
<name>A0A420Y288_9PEZI</name>
<evidence type="ECO:0000313" key="3">
    <source>
        <dbReference type="EMBL" id="RKU41979.1"/>
    </source>
</evidence>
<feature type="compositionally biased region" description="Basic and acidic residues" evidence="2">
    <location>
        <begin position="562"/>
        <end position="571"/>
    </location>
</feature>
<gene>
    <name evidence="3" type="ORF">DL546_001547</name>
</gene>
<feature type="region of interest" description="Disordered" evidence="2">
    <location>
        <begin position="74"/>
        <end position="118"/>
    </location>
</feature>
<accession>A0A420Y288</accession>
<feature type="region of interest" description="Disordered" evidence="2">
    <location>
        <begin position="750"/>
        <end position="769"/>
    </location>
</feature>